<reference evidence="4" key="1">
    <citation type="submission" date="2019-01" db="EMBL/GenBank/DDBJ databases">
        <title>Draft genomes of a novel of Sporanaerobacter strains.</title>
        <authorList>
            <person name="Ma S."/>
        </authorList>
    </citation>
    <scope>NUCLEOTIDE SEQUENCE [LARGE SCALE GENOMIC DNA]</scope>
    <source>
        <strain evidence="4">NJN-17</strain>
    </source>
</reference>
<evidence type="ECO:0000313" key="3">
    <source>
        <dbReference type="EMBL" id="QAT62472.1"/>
    </source>
</evidence>
<dbReference type="OrthoDB" id="9780660at2"/>
<dbReference type="PANTHER" id="PTHR33434:SF3">
    <property type="entry name" value="DEGV DOMAIN-CONTAINING PROTEIN YITS"/>
    <property type="match status" value="1"/>
</dbReference>
<evidence type="ECO:0000256" key="2">
    <source>
        <dbReference type="ARBA" id="ARBA00023121"/>
    </source>
</evidence>
<dbReference type="SUPFAM" id="SSF82549">
    <property type="entry name" value="DAK1/DegV-like"/>
    <property type="match status" value="1"/>
</dbReference>
<comment type="function">
    <text evidence="1">May bind long-chain fatty acids, such as palmitate, and may play a role in lipid transport or fatty acid metabolism.</text>
</comment>
<name>A0A410QEJ3_9FIRM</name>
<accession>A0A410QEJ3</accession>
<dbReference type="KEGG" id="spoa:EQM13_13310"/>
<dbReference type="GO" id="GO:0008289">
    <property type="term" value="F:lipid binding"/>
    <property type="evidence" value="ECO:0007669"/>
    <property type="project" value="UniProtKB-KW"/>
</dbReference>
<gene>
    <name evidence="3" type="ORF">EQM13_13310</name>
</gene>
<proteinExistence type="predicted"/>
<dbReference type="Gene3D" id="3.40.50.10170">
    <property type="match status" value="1"/>
</dbReference>
<protein>
    <submittedName>
        <fullName evidence="3">DegV family protein</fullName>
    </submittedName>
</protein>
<dbReference type="NCBIfam" id="TIGR00762">
    <property type="entry name" value="DegV"/>
    <property type="match status" value="1"/>
</dbReference>
<dbReference type="InterPro" id="IPR050270">
    <property type="entry name" value="DegV_domain_contain"/>
</dbReference>
<organism evidence="3 4">
    <name type="scientific">Acidilutibacter cellobiosedens</name>
    <dbReference type="NCBI Taxonomy" id="2507161"/>
    <lineage>
        <taxon>Bacteria</taxon>
        <taxon>Bacillati</taxon>
        <taxon>Bacillota</taxon>
        <taxon>Tissierellia</taxon>
        <taxon>Tissierellales</taxon>
        <taxon>Acidilutibacteraceae</taxon>
        <taxon>Acidilutibacter</taxon>
    </lineage>
</organism>
<dbReference type="Pfam" id="PF02645">
    <property type="entry name" value="DegV"/>
    <property type="match status" value="1"/>
</dbReference>
<dbReference type="AlphaFoldDB" id="A0A410QEJ3"/>
<evidence type="ECO:0000313" key="4">
    <source>
        <dbReference type="Proteomes" id="UP000287969"/>
    </source>
</evidence>
<sequence length="293" mass="33104">MTIKILSDSACDLPEEILDEYNIEILPIVVNKGEKEFLDRATLMPKEMYDDMRNGAVYKTAQIPPHMFEEKFEEIAKKKESAIYIAFSSGLSGTYQTAVIVRDTMKGKYPELDLDIVDSKSASLGFGLIVHKAAQMAKEGKVKAEILKTIEFYVKHIEHIFTVDDIEYLFRGGRVRRSQAFIGGLLNIKPILVFNDGKIVPFEKIRGRNKVMKRMLEIMEERGKSADLKNQVIGINHGDDINGAMQLKKMIEEEFGCKEFIINMLCCSIGAHSGPGTLSVFFLNEKPDKVIEL</sequence>
<dbReference type="PANTHER" id="PTHR33434">
    <property type="entry name" value="DEGV DOMAIN-CONTAINING PROTEIN DR_1986-RELATED"/>
    <property type="match status" value="1"/>
</dbReference>
<dbReference type="RefSeq" id="WP_071139951.1">
    <property type="nucleotide sequence ID" value="NZ_CP035282.1"/>
</dbReference>
<dbReference type="EMBL" id="CP035282">
    <property type="protein sequence ID" value="QAT62472.1"/>
    <property type="molecule type" value="Genomic_DNA"/>
</dbReference>
<keyword evidence="2" id="KW-0446">Lipid-binding</keyword>
<keyword evidence="4" id="KW-1185">Reference proteome</keyword>
<dbReference type="Gene3D" id="3.30.1180.10">
    <property type="match status" value="1"/>
</dbReference>
<dbReference type="InterPro" id="IPR043168">
    <property type="entry name" value="DegV_C"/>
</dbReference>
<dbReference type="InterPro" id="IPR003797">
    <property type="entry name" value="DegV"/>
</dbReference>
<dbReference type="Proteomes" id="UP000287969">
    <property type="component" value="Chromosome"/>
</dbReference>
<dbReference type="PROSITE" id="PS51482">
    <property type="entry name" value="DEGV"/>
    <property type="match status" value="1"/>
</dbReference>
<evidence type="ECO:0000256" key="1">
    <source>
        <dbReference type="ARBA" id="ARBA00003238"/>
    </source>
</evidence>